<evidence type="ECO:0000313" key="2">
    <source>
        <dbReference type="Proteomes" id="UP000285648"/>
    </source>
</evidence>
<protein>
    <submittedName>
        <fullName evidence="1">Phage tail protein I</fullName>
    </submittedName>
</protein>
<reference evidence="1 2" key="1">
    <citation type="submission" date="2016-09" db="EMBL/GenBank/DDBJ databases">
        <authorList>
            <person name="Doonan J."/>
            <person name="Pachebat J.A."/>
            <person name="Golyshin P.N."/>
            <person name="Denman S."/>
            <person name="Mcdonald J.E."/>
        </authorList>
    </citation>
    <scope>NUCLEOTIDE SEQUENCE [LARGE SCALE GENOMIC DNA]</scope>
    <source>
        <strain evidence="1 2">NCPPB 3934</strain>
    </source>
</reference>
<name>A0A421DNQ2_9GAMM</name>
<organism evidence="1 2">
    <name type="scientific">Brenneria alni</name>
    <dbReference type="NCBI Taxonomy" id="71656"/>
    <lineage>
        <taxon>Bacteria</taxon>
        <taxon>Pseudomonadati</taxon>
        <taxon>Pseudomonadota</taxon>
        <taxon>Gammaproteobacteria</taxon>
        <taxon>Enterobacterales</taxon>
        <taxon>Pectobacteriaceae</taxon>
        <taxon>Brenneria</taxon>
    </lineage>
</organism>
<accession>A0A421DNQ2</accession>
<dbReference type="Proteomes" id="UP000285648">
    <property type="component" value="Unassembled WGS sequence"/>
</dbReference>
<proteinExistence type="predicted"/>
<dbReference type="AlphaFoldDB" id="A0A421DNQ2"/>
<dbReference type="OrthoDB" id="90759at2"/>
<dbReference type="EMBL" id="MJLZ01000020">
    <property type="protein sequence ID" value="RLM23691.1"/>
    <property type="molecule type" value="Genomic_DNA"/>
</dbReference>
<comment type="caution">
    <text evidence="1">The sequence shown here is derived from an EMBL/GenBank/DDBJ whole genome shotgun (WGS) entry which is preliminary data.</text>
</comment>
<dbReference type="NCBIfam" id="TIGR01634">
    <property type="entry name" value="tail_P2_I"/>
    <property type="match status" value="1"/>
</dbReference>
<gene>
    <name evidence="1" type="ORF">BIY29_10355</name>
</gene>
<dbReference type="InterPro" id="IPR006521">
    <property type="entry name" value="Tail_protein_I"/>
</dbReference>
<evidence type="ECO:0000313" key="1">
    <source>
        <dbReference type="EMBL" id="RLM23691.1"/>
    </source>
</evidence>
<dbReference type="RefSeq" id="WP_121575111.1">
    <property type="nucleotide sequence ID" value="NZ_MJLZ01000020.1"/>
</dbReference>
<keyword evidence="2" id="KW-1185">Reference proteome</keyword>
<dbReference type="Pfam" id="PF09684">
    <property type="entry name" value="Tail_P2_I"/>
    <property type="match status" value="1"/>
</dbReference>
<sequence>MSNSLLPLSASGFMRHVATGASRLSRLPVDLNTLWNADKCPVELLPYLAWALSVDRWDKRWSEQTKRQVIKAAWLVHRQKGTIAAIRRAIEPFGYLVRVIEWFQNGGEPGTFQLAVGVNEQGITDEIYRELEQLIEQAKPCSRHLTALSINLDVNGVITAGAVGYLGDELTVYPYMPQVISATGLTMVGASIHIIDNMSVTA</sequence>